<dbReference type="CDD" id="cd11592">
    <property type="entry name" value="Agmatinase_PAH"/>
    <property type="match status" value="1"/>
</dbReference>
<dbReference type="PANTHER" id="PTHR11358:SF26">
    <property type="entry name" value="GUANIDINO ACID HYDROLASE, MITOCHONDRIAL"/>
    <property type="match status" value="1"/>
</dbReference>
<dbReference type="PRINTS" id="PR00116">
    <property type="entry name" value="ARGINASE"/>
</dbReference>
<dbReference type="PIRSF" id="PIRSF036979">
    <property type="entry name" value="Arginase"/>
    <property type="match status" value="1"/>
</dbReference>
<dbReference type="GO" id="GO:0046872">
    <property type="term" value="F:metal ion binding"/>
    <property type="evidence" value="ECO:0007669"/>
    <property type="project" value="UniProtKB-KW"/>
</dbReference>
<evidence type="ECO:0000313" key="4">
    <source>
        <dbReference type="EMBL" id="SVA47493.1"/>
    </source>
</evidence>
<organism evidence="4">
    <name type="scientific">marine metagenome</name>
    <dbReference type="NCBI Taxonomy" id="408172"/>
    <lineage>
        <taxon>unclassified sequences</taxon>
        <taxon>metagenomes</taxon>
        <taxon>ecological metagenomes</taxon>
    </lineage>
</organism>
<dbReference type="NCBIfam" id="TIGR01230">
    <property type="entry name" value="agmatinase"/>
    <property type="match status" value="1"/>
</dbReference>
<dbReference type="EMBL" id="UINC01010698">
    <property type="protein sequence ID" value="SVA47493.1"/>
    <property type="molecule type" value="Genomic_DNA"/>
</dbReference>
<dbReference type="InterPro" id="IPR020855">
    <property type="entry name" value="Ureohydrolase_Mn_BS"/>
</dbReference>
<keyword evidence="2" id="KW-0479">Metal-binding</keyword>
<comment type="similarity">
    <text evidence="1">Belongs to the arginase family. Agmatinase subfamily.</text>
</comment>
<dbReference type="PANTHER" id="PTHR11358">
    <property type="entry name" value="ARGINASE/AGMATINASE"/>
    <property type="match status" value="1"/>
</dbReference>
<reference evidence="4" key="1">
    <citation type="submission" date="2018-05" db="EMBL/GenBank/DDBJ databases">
        <authorList>
            <person name="Lanie J.A."/>
            <person name="Ng W.-L."/>
            <person name="Kazmierczak K.M."/>
            <person name="Andrzejewski T.M."/>
            <person name="Davidsen T.M."/>
            <person name="Wayne K.J."/>
            <person name="Tettelin H."/>
            <person name="Glass J.I."/>
            <person name="Rusch D."/>
            <person name="Podicherti R."/>
            <person name="Tsui H.-C.T."/>
            <person name="Winkler M.E."/>
        </authorList>
    </citation>
    <scope>NUCLEOTIDE SEQUENCE</scope>
</reference>
<evidence type="ECO:0008006" key="5">
    <source>
        <dbReference type="Google" id="ProtNLM"/>
    </source>
</evidence>
<evidence type="ECO:0000256" key="2">
    <source>
        <dbReference type="ARBA" id="ARBA00022723"/>
    </source>
</evidence>
<dbReference type="InterPro" id="IPR023696">
    <property type="entry name" value="Ureohydrolase_dom_sf"/>
</dbReference>
<dbReference type="PROSITE" id="PS51409">
    <property type="entry name" value="ARGINASE_2"/>
    <property type="match status" value="1"/>
</dbReference>
<dbReference type="AlphaFoldDB" id="A0A381W6H2"/>
<keyword evidence="3" id="KW-0378">Hydrolase</keyword>
<sequence length="312" mass="34997">MTKIKPISSMTTPRFADVATFFRLPVVKDLSKLDYCICGVPWDGGTTNRPGARHGPREIRNSSSLVRLYHPISLKSPYEKFNVADIGDCPVNPIDLQDSLKKIETFYNEIFESKTIPLTIGGDHLVSLPVLRALAKHKPVGLFQFDSHTDTYDKYFGEFKYTHGTPFRRAIEENLIDPEKYVMLGIRGSLYDPDDLTWAREQGVTIITIDDYYKMGFKNVLEKIVSVLQDVPTYLTFDIDGIDPTFAPGTGTPEVGGFNVREAQLIIRELNQINFIGADVVEVSPPFDINNMTSLVGATIAFEILCTMTKTN</sequence>
<proteinExistence type="inferred from homology"/>
<dbReference type="InterPro" id="IPR005925">
    <property type="entry name" value="Agmatinase-rel"/>
</dbReference>
<dbReference type="Gene3D" id="3.40.800.10">
    <property type="entry name" value="Ureohydrolase domain"/>
    <property type="match status" value="1"/>
</dbReference>
<dbReference type="GO" id="GO:0008783">
    <property type="term" value="F:agmatinase activity"/>
    <property type="evidence" value="ECO:0007669"/>
    <property type="project" value="TreeGrafter"/>
</dbReference>
<evidence type="ECO:0000256" key="3">
    <source>
        <dbReference type="ARBA" id="ARBA00022801"/>
    </source>
</evidence>
<dbReference type="GO" id="GO:0033389">
    <property type="term" value="P:putrescine biosynthetic process from arginine, via agmatine"/>
    <property type="evidence" value="ECO:0007669"/>
    <property type="project" value="TreeGrafter"/>
</dbReference>
<protein>
    <recommendedName>
        <fullName evidence="5">Agmatinase</fullName>
    </recommendedName>
</protein>
<dbReference type="PROSITE" id="PS01053">
    <property type="entry name" value="ARGINASE_1"/>
    <property type="match status" value="1"/>
</dbReference>
<dbReference type="Pfam" id="PF00491">
    <property type="entry name" value="Arginase"/>
    <property type="match status" value="1"/>
</dbReference>
<name>A0A381W6H2_9ZZZZ</name>
<gene>
    <name evidence="4" type="ORF">METZ01_LOCUS100347</name>
</gene>
<evidence type="ECO:0000256" key="1">
    <source>
        <dbReference type="ARBA" id="ARBA00009227"/>
    </source>
</evidence>
<accession>A0A381W6H2</accession>
<dbReference type="InterPro" id="IPR006035">
    <property type="entry name" value="Ureohydrolase"/>
</dbReference>
<dbReference type="SUPFAM" id="SSF52768">
    <property type="entry name" value="Arginase/deacetylase"/>
    <property type="match status" value="1"/>
</dbReference>